<keyword evidence="3" id="KW-1185">Reference proteome</keyword>
<evidence type="ECO:0000313" key="3">
    <source>
        <dbReference type="Proteomes" id="UP001283361"/>
    </source>
</evidence>
<feature type="signal peptide" evidence="1">
    <location>
        <begin position="1"/>
        <end position="23"/>
    </location>
</feature>
<dbReference type="Proteomes" id="UP001283361">
    <property type="component" value="Unassembled WGS sequence"/>
</dbReference>
<dbReference type="AlphaFoldDB" id="A0AAE1AJD0"/>
<comment type="caution">
    <text evidence="2">The sequence shown here is derived from an EMBL/GenBank/DDBJ whole genome shotgun (WGS) entry which is preliminary data.</text>
</comment>
<feature type="chain" id="PRO_5041910161" evidence="1">
    <location>
        <begin position="24"/>
        <end position="204"/>
    </location>
</feature>
<sequence length="204" mass="21942">MQTILTSAPWLLCLLLLSCLCAGLQFDLDLDPTRQLGSRAACAVLRCASLASSGQGQGRVGLKNISSLTILKTSRLSRHGKYRGGIEVEVASLSSQQPRVTRVFDGIKADGKLDAMRASLTLELFKSSDCLADFMCQLRTVDASGVDSVSSSRVQQSRRRPDEDSFSLNMSPVSLQILGLVHELDSKLSVASYLAKSCAPTLMS</sequence>
<proteinExistence type="predicted"/>
<protein>
    <submittedName>
        <fullName evidence="2">Uncharacterized protein</fullName>
    </submittedName>
</protein>
<organism evidence="2 3">
    <name type="scientific">Elysia crispata</name>
    <name type="common">lettuce slug</name>
    <dbReference type="NCBI Taxonomy" id="231223"/>
    <lineage>
        <taxon>Eukaryota</taxon>
        <taxon>Metazoa</taxon>
        <taxon>Spiralia</taxon>
        <taxon>Lophotrochozoa</taxon>
        <taxon>Mollusca</taxon>
        <taxon>Gastropoda</taxon>
        <taxon>Heterobranchia</taxon>
        <taxon>Euthyneura</taxon>
        <taxon>Panpulmonata</taxon>
        <taxon>Sacoglossa</taxon>
        <taxon>Placobranchoidea</taxon>
        <taxon>Plakobranchidae</taxon>
        <taxon>Elysia</taxon>
    </lineage>
</organism>
<accession>A0AAE1AJD0</accession>
<reference evidence="2" key="1">
    <citation type="journal article" date="2023" name="G3 (Bethesda)">
        <title>A reference genome for the long-term kleptoplast-retaining sea slug Elysia crispata morphotype clarki.</title>
        <authorList>
            <person name="Eastman K.E."/>
            <person name="Pendleton A.L."/>
            <person name="Shaikh M.A."/>
            <person name="Suttiyut T."/>
            <person name="Ogas R."/>
            <person name="Tomko P."/>
            <person name="Gavelis G."/>
            <person name="Widhalm J.R."/>
            <person name="Wisecaver J.H."/>
        </authorList>
    </citation>
    <scope>NUCLEOTIDE SEQUENCE</scope>
    <source>
        <strain evidence="2">ECLA1</strain>
    </source>
</reference>
<dbReference type="EMBL" id="JAWDGP010001711">
    <property type="protein sequence ID" value="KAK3788960.1"/>
    <property type="molecule type" value="Genomic_DNA"/>
</dbReference>
<gene>
    <name evidence="2" type="ORF">RRG08_010208</name>
</gene>
<evidence type="ECO:0000256" key="1">
    <source>
        <dbReference type="SAM" id="SignalP"/>
    </source>
</evidence>
<name>A0AAE1AJD0_9GAST</name>
<keyword evidence="1" id="KW-0732">Signal</keyword>
<evidence type="ECO:0000313" key="2">
    <source>
        <dbReference type="EMBL" id="KAK3788960.1"/>
    </source>
</evidence>